<gene>
    <name evidence="4" type="ORF">G4177_04535</name>
</gene>
<comment type="caution">
    <text evidence="4">The sequence shown here is derived from an EMBL/GenBank/DDBJ whole genome shotgun (WGS) entry which is preliminary data.</text>
</comment>
<evidence type="ECO:0000313" key="4">
    <source>
        <dbReference type="EMBL" id="MBE4747446.1"/>
    </source>
</evidence>
<dbReference type="InterPro" id="IPR006823">
    <property type="entry name" value="Ceramidase_alk"/>
</dbReference>
<accession>A0ABR9PHQ9</accession>
<keyword evidence="1" id="KW-0746">Sphingolipid metabolism</keyword>
<keyword evidence="1" id="KW-0378">Hydrolase</keyword>
<comment type="similarity">
    <text evidence="1">Belongs to the neutral ceramidase family.</text>
</comment>
<comment type="catalytic activity">
    <reaction evidence="1">
        <text>an N-acylsphing-4-enine + H2O = sphing-4-enine + a fatty acid</text>
        <dbReference type="Rhea" id="RHEA:20856"/>
        <dbReference type="ChEBI" id="CHEBI:15377"/>
        <dbReference type="ChEBI" id="CHEBI:28868"/>
        <dbReference type="ChEBI" id="CHEBI:52639"/>
        <dbReference type="ChEBI" id="CHEBI:57756"/>
        <dbReference type="EC" id="3.5.1.23"/>
    </reaction>
</comment>
<evidence type="ECO:0000313" key="5">
    <source>
        <dbReference type="Proteomes" id="UP001516472"/>
    </source>
</evidence>
<name>A0ABR9PHQ9_9BACT</name>
<dbReference type="PANTHER" id="PTHR12670:SF1">
    <property type="entry name" value="NEUTRAL CERAMIDASE"/>
    <property type="match status" value="1"/>
</dbReference>
<dbReference type="EC" id="3.5.1.23" evidence="1"/>
<dbReference type="Pfam" id="PF04734">
    <property type="entry name" value="Ceramidase_alk"/>
    <property type="match status" value="1"/>
</dbReference>
<feature type="chain" id="PRO_5045209871" description="Neutral ceramidase" evidence="2">
    <location>
        <begin position="26"/>
        <end position="438"/>
    </location>
</feature>
<evidence type="ECO:0000259" key="3">
    <source>
        <dbReference type="Pfam" id="PF04734"/>
    </source>
</evidence>
<organism evidence="4 5">
    <name type="scientific">Corallococcus soli</name>
    <dbReference type="NCBI Taxonomy" id="2710757"/>
    <lineage>
        <taxon>Bacteria</taxon>
        <taxon>Pseudomonadati</taxon>
        <taxon>Myxococcota</taxon>
        <taxon>Myxococcia</taxon>
        <taxon>Myxococcales</taxon>
        <taxon>Cystobacterineae</taxon>
        <taxon>Myxococcaceae</taxon>
        <taxon>Corallococcus</taxon>
    </lineage>
</organism>
<dbReference type="EMBL" id="JAAIYO010000001">
    <property type="protein sequence ID" value="MBE4747446.1"/>
    <property type="molecule type" value="Genomic_DNA"/>
</dbReference>
<dbReference type="InterPro" id="IPR031329">
    <property type="entry name" value="NEUT/ALK_ceramidase_N"/>
</dbReference>
<reference evidence="4 5" key="1">
    <citation type="submission" date="2020-02" db="EMBL/GenBank/DDBJ databases">
        <authorList>
            <person name="Babadi Z.K."/>
            <person name="Risdian C."/>
            <person name="Ebrahimipour G.H."/>
            <person name="Wink J."/>
        </authorList>
    </citation>
    <scope>NUCLEOTIDE SEQUENCE [LARGE SCALE GENOMIC DNA]</scope>
    <source>
        <strain evidence="4 5">ZKHCc1 1396</strain>
    </source>
</reference>
<protein>
    <recommendedName>
        <fullName evidence="1">Neutral ceramidase</fullName>
        <ecNumber evidence="1">3.5.1.23</ecNumber>
    </recommendedName>
</protein>
<feature type="signal peptide" evidence="2">
    <location>
        <begin position="1"/>
        <end position="25"/>
    </location>
</feature>
<feature type="domain" description="Neutral/alkaline non-lysosomal ceramidase N-terminal" evidence="3">
    <location>
        <begin position="64"/>
        <end position="190"/>
    </location>
</feature>
<sequence>MSSSRRSVLRALLPFALLTAGAAYAIASWNWCGRWEERTPLVLSQVRGEGSLRAGAAKVALTPPFPVVVAGYAPPRPEASQAAMPLHARAVVLEAGSARVGVVSLELLFVTPEIVAQVRERAARVGVREVLVLATHTHSSFGGYDTRWVAQLSGTGRYMPSAVGAAVAGASEALEKAVASLADVTLEVGGAADAGLVSSRSGGLAPDGQLTRVVLKGATAPVAEVLMFAAHATLIPRKEALVDPDYPGRLSALREAAGSGVSLFVQGSQGNASVAFSEGQGAERAAGFASRLSALADGATPAAVAGPVRLAFARVQASLPRPDSSRLVPAFTRAAGDNFLCASSPRETEVDALALGPLELLSIPGEPTAGAGRALEALTGATHVLGLANGYVGYLDTSEVVLTGQGESRRQYFGPALMERLGAAARVAAGTVGFSAPE</sequence>
<dbReference type="PANTHER" id="PTHR12670">
    <property type="entry name" value="CERAMIDASE"/>
    <property type="match status" value="1"/>
</dbReference>
<keyword evidence="5" id="KW-1185">Reference proteome</keyword>
<dbReference type="RefSeq" id="WP_193346828.1">
    <property type="nucleotide sequence ID" value="NZ_JAAIYO010000001.1"/>
</dbReference>
<evidence type="ECO:0000256" key="2">
    <source>
        <dbReference type="SAM" id="SignalP"/>
    </source>
</evidence>
<evidence type="ECO:0000256" key="1">
    <source>
        <dbReference type="RuleBase" id="RU366019"/>
    </source>
</evidence>
<keyword evidence="1" id="KW-0443">Lipid metabolism</keyword>
<dbReference type="Proteomes" id="UP001516472">
    <property type="component" value="Unassembled WGS sequence"/>
</dbReference>
<proteinExistence type="inferred from homology"/>
<keyword evidence="2" id="KW-0732">Signal</keyword>